<accession>A0ACC3ZKD3</accession>
<name>A0ACC3ZKD3_COLTU</name>
<dbReference type="Proteomes" id="UP000805649">
    <property type="component" value="Unassembled WGS sequence"/>
</dbReference>
<dbReference type="EMBL" id="VUJX02000001">
    <property type="protein sequence ID" value="KAL0944560.1"/>
    <property type="molecule type" value="Genomic_DNA"/>
</dbReference>
<proteinExistence type="predicted"/>
<evidence type="ECO:0000313" key="1">
    <source>
        <dbReference type="EMBL" id="KAL0944560.1"/>
    </source>
</evidence>
<protein>
    <submittedName>
        <fullName evidence="1">Uncharacterized protein</fullName>
    </submittedName>
</protein>
<evidence type="ECO:0000313" key="2">
    <source>
        <dbReference type="Proteomes" id="UP000805649"/>
    </source>
</evidence>
<gene>
    <name evidence="1" type="ORF">CTRU02_202447</name>
</gene>
<reference evidence="1 2" key="1">
    <citation type="journal article" date="2020" name="Phytopathology">
        <title>Genome Sequence Resources of Colletotrichum truncatum, C. plurivorum, C. musicola, and C. sojae: Four Species Pathogenic to Soybean (Glycine max).</title>
        <authorList>
            <person name="Rogerio F."/>
            <person name="Boufleur T.R."/>
            <person name="Ciampi-Guillardi M."/>
            <person name="Sukno S.A."/>
            <person name="Thon M.R."/>
            <person name="Massola Junior N.S."/>
            <person name="Baroncelli R."/>
        </authorList>
    </citation>
    <scope>NUCLEOTIDE SEQUENCE [LARGE SCALE GENOMIC DNA]</scope>
    <source>
        <strain evidence="1 2">CMES1059</strain>
    </source>
</reference>
<keyword evidence="2" id="KW-1185">Reference proteome</keyword>
<organism evidence="1 2">
    <name type="scientific">Colletotrichum truncatum</name>
    <name type="common">Anthracnose fungus</name>
    <name type="synonym">Colletotrichum capsici</name>
    <dbReference type="NCBI Taxonomy" id="5467"/>
    <lineage>
        <taxon>Eukaryota</taxon>
        <taxon>Fungi</taxon>
        <taxon>Dikarya</taxon>
        <taxon>Ascomycota</taxon>
        <taxon>Pezizomycotina</taxon>
        <taxon>Sordariomycetes</taxon>
        <taxon>Hypocreomycetidae</taxon>
        <taxon>Glomerellales</taxon>
        <taxon>Glomerellaceae</taxon>
        <taxon>Colletotrichum</taxon>
        <taxon>Colletotrichum truncatum species complex</taxon>
    </lineage>
</organism>
<sequence>MSQSIRGLVTADPGLPHPHPTESYWLSVPHRLAGVQSPELPQTADVVIIGSGITGTSTAFHALEEGHGVRVAVLEARTLCSGATGRNGGHVTTYGAILYAPLKQVLGRDLAYEVLNFTFANVDEVAKVSRKYALEESQYRSVERIRCFTDEDSVTRAKASVTEWENDFPEESGKYTFIGPEEARNEHGMHGIAGAVRFAAGALWPYGLIMKIWDVLLEKYPGSLTVDAKTPVTSVSLDTCTDSKYKYKVQTSRGTIRAAKVVYATNAHTSHLLPKIRGLLYPFKESMTVQDLNHEVPNRGNTTTWSVHGKPTYNATTKRTEMGTLYLQQNALSGYSFFGGGYANAVEAITPDDSTLAAETTPYFQRQLSRLFGQKHMDRNLLIGEWTGIQGFTADETPLVGPLPQSLTERGGEGEWIGAGYNGGGMAWCWMVGKALAGMMRGEDVSGWFPEILIPSEERLTSSLTVENSVESMQDLFAYDSTASPSTAMLTSQI</sequence>
<comment type="caution">
    <text evidence="1">The sequence shown here is derived from an EMBL/GenBank/DDBJ whole genome shotgun (WGS) entry which is preliminary data.</text>
</comment>